<feature type="non-terminal residue" evidence="2">
    <location>
        <position position="67"/>
    </location>
</feature>
<dbReference type="Pfam" id="PF00781">
    <property type="entry name" value="DAGK_cat"/>
    <property type="match status" value="1"/>
</dbReference>
<dbReference type="Gene3D" id="3.40.50.10330">
    <property type="entry name" value="Probable inorganic polyphosphate/atp-NAD kinase, domain 1"/>
    <property type="match status" value="1"/>
</dbReference>
<dbReference type="InterPro" id="IPR016064">
    <property type="entry name" value="NAD/diacylglycerol_kinase_sf"/>
</dbReference>
<dbReference type="InterPro" id="IPR001206">
    <property type="entry name" value="Diacylglycerol_kinase_cat_dom"/>
</dbReference>
<dbReference type="AlphaFoldDB" id="X1B4E7"/>
<dbReference type="InterPro" id="IPR017438">
    <property type="entry name" value="ATP-NAD_kinase_N"/>
</dbReference>
<reference evidence="2" key="1">
    <citation type="journal article" date="2014" name="Front. Microbiol.">
        <title>High frequency of phylogenetically diverse reductive dehalogenase-homologous genes in deep subseafloor sedimentary metagenomes.</title>
        <authorList>
            <person name="Kawai M."/>
            <person name="Futagami T."/>
            <person name="Toyoda A."/>
            <person name="Takaki Y."/>
            <person name="Nishi S."/>
            <person name="Hori S."/>
            <person name="Arai W."/>
            <person name="Tsubouchi T."/>
            <person name="Morono Y."/>
            <person name="Uchiyama I."/>
            <person name="Ito T."/>
            <person name="Fujiyama A."/>
            <person name="Inagaki F."/>
            <person name="Takami H."/>
        </authorList>
    </citation>
    <scope>NUCLEOTIDE SEQUENCE</scope>
    <source>
        <strain evidence="2">Expedition CK06-06</strain>
    </source>
</reference>
<sequence>MTKKVHIVINPASGQPQPILNQINDVFYPAGMEWDVSLTQKSGDATRYARQAIADGAEIVGAYGGDG</sequence>
<gene>
    <name evidence="2" type="ORF">S01H4_23142</name>
</gene>
<name>X1B4E7_9ZZZZ</name>
<evidence type="ECO:0000259" key="1">
    <source>
        <dbReference type="PROSITE" id="PS50146"/>
    </source>
</evidence>
<proteinExistence type="predicted"/>
<evidence type="ECO:0000313" key="2">
    <source>
        <dbReference type="EMBL" id="GAG89935.1"/>
    </source>
</evidence>
<feature type="domain" description="DAGKc" evidence="1">
    <location>
        <begin position="1"/>
        <end position="67"/>
    </location>
</feature>
<dbReference type="PROSITE" id="PS50146">
    <property type="entry name" value="DAGK"/>
    <property type="match status" value="1"/>
</dbReference>
<dbReference type="EMBL" id="BART01010703">
    <property type="protein sequence ID" value="GAG89935.1"/>
    <property type="molecule type" value="Genomic_DNA"/>
</dbReference>
<organism evidence="2">
    <name type="scientific">marine sediment metagenome</name>
    <dbReference type="NCBI Taxonomy" id="412755"/>
    <lineage>
        <taxon>unclassified sequences</taxon>
        <taxon>metagenomes</taxon>
        <taxon>ecological metagenomes</taxon>
    </lineage>
</organism>
<comment type="caution">
    <text evidence="2">The sequence shown here is derived from an EMBL/GenBank/DDBJ whole genome shotgun (WGS) entry which is preliminary data.</text>
</comment>
<dbReference type="GO" id="GO:0016301">
    <property type="term" value="F:kinase activity"/>
    <property type="evidence" value="ECO:0007669"/>
    <property type="project" value="InterPro"/>
</dbReference>
<accession>X1B4E7</accession>
<protein>
    <recommendedName>
        <fullName evidence="1">DAGKc domain-containing protein</fullName>
    </recommendedName>
</protein>
<dbReference type="SUPFAM" id="SSF111331">
    <property type="entry name" value="NAD kinase/diacylglycerol kinase-like"/>
    <property type="match status" value="1"/>
</dbReference>